<keyword evidence="1" id="KW-0436">Ligase</keyword>
<reference evidence="2" key="1">
    <citation type="journal article" date="2019" name="Int. J. Syst. Evol. Microbiol.">
        <title>The Global Catalogue of Microorganisms (GCM) 10K type strain sequencing project: providing services to taxonomists for standard genome sequencing and annotation.</title>
        <authorList>
            <consortium name="The Broad Institute Genomics Platform"/>
            <consortium name="The Broad Institute Genome Sequencing Center for Infectious Disease"/>
            <person name="Wu L."/>
            <person name="Ma J."/>
        </authorList>
    </citation>
    <scope>NUCLEOTIDE SEQUENCE [LARGE SCALE GENOMIC DNA]</scope>
    <source>
        <strain evidence="2">KCTC 42644</strain>
    </source>
</reference>
<accession>A0ABV7XBR6</accession>
<protein>
    <submittedName>
        <fullName evidence="1">2'-5' RNA ligase family protein</fullName>
    </submittedName>
</protein>
<comment type="caution">
    <text evidence="1">The sequence shown here is derived from an EMBL/GenBank/DDBJ whole genome shotgun (WGS) entry which is preliminary data.</text>
</comment>
<dbReference type="EMBL" id="JBHRXV010000011">
    <property type="protein sequence ID" value="MFC3713577.1"/>
    <property type="molecule type" value="Genomic_DNA"/>
</dbReference>
<dbReference type="Gene3D" id="3.90.1140.10">
    <property type="entry name" value="Cyclic phosphodiesterase"/>
    <property type="match status" value="1"/>
</dbReference>
<evidence type="ECO:0000313" key="2">
    <source>
        <dbReference type="Proteomes" id="UP001595615"/>
    </source>
</evidence>
<proteinExistence type="predicted"/>
<keyword evidence="2" id="KW-1185">Reference proteome</keyword>
<dbReference type="InterPro" id="IPR009097">
    <property type="entry name" value="Cyclic_Pdiesterase"/>
</dbReference>
<dbReference type="SUPFAM" id="SSF55144">
    <property type="entry name" value="LigT-like"/>
    <property type="match status" value="1"/>
</dbReference>
<dbReference type="InterPro" id="IPR050580">
    <property type="entry name" value="2H_phosphoesterase_YjcG-like"/>
</dbReference>
<dbReference type="Pfam" id="PF13563">
    <property type="entry name" value="2_5_RNA_ligase2"/>
    <property type="match status" value="1"/>
</dbReference>
<sequence length="175" mass="19638">MIDYRPLILTARMEPRAQAYFQKLRELHFPAERNVVPAHLTLFHHLPGGEVDSIIERLKTLGRGTPPVRVEVTGLRSLGRGVAFDLRSYALEALRDELADAWETLLIAQDQQGFRPHVTVQNKVEAREAKELLAALSADFQPWSFVVDGLLLWRYLGGPWEALSETKLSARGGAA</sequence>
<organism evidence="1 2">
    <name type="scientific">Sphingoaurantiacus capsulatus</name>
    <dbReference type="NCBI Taxonomy" id="1771310"/>
    <lineage>
        <taxon>Bacteria</taxon>
        <taxon>Pseudomonadati</taxon>
        <taxon>Pseudomonadota</taxon>
        <taxon>Alphaproteobacteria</taxon>
        <taxon>Sphingomonadales</taxon>
        <taxon>Sphingosinicellaceae</taxon>
        <taxon>Sphingoaurantiacus</taxon>
    </lineage>
</organism>
<name>A0ABV7XBR6_9SPHN</name>
<dbReference type="Proteomes" id="UP001595615">
    <property type="component" value="Unassembled WGS sequence"/>
</dbReference>
<dbReference type="PANTHER" id="PTHR40037:SF1">
    <property type="entry name" value="PHOSPHOESTERASE SAOUHSC_00951-RELATED"/>
    <property type="match status" value="1"/>
</dbReference>
<dbReference type="PANTHER" id="PTHR40037">
    <property type="entry name" value="PHOSPHOESTERASE YJCG-RELATED"/>
    <property type="match status" value="1"/>
</dbReference>
<evidence type="ECO:0000313" key="1">
    <source>
        <dbReference type="EMBL" id="MFC3713577.1"/>
    </source>
</evidence>
<gene>
    <name evidence="1" type="ORF">ACFOMD_13435</name>
</gene>
<dbReference type="RefSeq" id="WP_380862203.1">
    <property type="nucleotide sequence ID" value="NZ_JBHRXV010000011.1"/>
</dbReference>
<dbReference type="GO" id="GO:0016874">
    <property type="term" value="F:ligase activity"/>
    <property type="evidence" value="ECO:0007669"/>
    <property type="project" value="UniProtKB-KW"/>
</dbReference>